<organism evidence="2 3">
    <name type="scientific">Staphylococcus aureus</name>
    <dbReference type="NCBI Taxonomy" id="1280"/>
    <lineage>
        <taxon>Bacteria</taxon>
        <taxon>Bacillati</taxon>
        <taxon>Bacillota</taxon>
        <taxon>Bacilli</taxon>
        <taxon>Bacillales</taxon>
        <taxon>Staphylococcaceae</taxon>
        <taxon>Staphylococcus</taxon>
    </lineage>
</organism>
<dbReference type="PROSITE" id="PS50911">
    <property type="entry name" value="CHAP"/>
    <property type="match status" value="1"/>
</dbReference>
<proteinExistence type="predicted"/>
<evidence type="ECO:0000259" key="1">
    <source>
        <dbReference type="PROSITE" id="PS50911"/>
    </source>
</evidence>
<dbReference type="Proteomes" id="UP000254502">
    <property type="component" value="Unassembled WGS sequence"/>
</dbReference>
<name>A0A380DRB5_STAAU</name>
<accession>A0A380DRB5</accession>
<protein>
    <submittedName>
        <fullName evidence="2">N-acetylmuramoyl-L-alanine amidase, family 4</fullName>
    </submittedName>
</protein>
<evidence type="ECO:0000313" key="3">
    <source>
        <dbReference type="Proteomes" id="UP000254502"/>
    </source>
</evidence>
<dbReference type="EMBL" id="UHAQ01000002">
    <property type="protein sequence ID" value="SUK41508.1"/>
    <property type="molecule type" value="Genomic_DNA"/>
</dbReference>
<feature type="domain" description="Peptidase C51" evidence="1">
    <location>
        <begin position="1"/>
        <end position="52"/>
    </location>
</feature>
<evidence type="ECO:0000313" key="2">
    <source>
        <dbReference type="EMBL" id="SUK41508.1"/>
    </source>
</evidence>
<dbReference type="InterPro" id="IPR007921">
    <property type="entry name" value="CHAP_dom"/>
</dbReference>
<reference evidence="2 3" key="1">
    <citation type="submission" date="2018-06" db="EMBL/GenBank/DDBJ databases">
        <authorList>
            <consortium name="Pathogen Informatics"/>
            <person name="Doyle S."/>
        </authorList>
    </citation>
    <scope>NUCLEOTIDE SEQUENCE [LARGE SCALE GENOMIC DNA]</scope>
    <source>
        <strain evidence="2 3">NCTC5664</strain>
    </source>
</reference>
<dbReference type="Gene3D" id="3.90.1720.10">
    <property type="entry name" value="endopeptidase domain like (from Nostoc punctiforme)"/>
    <property type="match status" value="1"/>
</dbReference>
<gene>
    <name evidence="2" type="ORF">NCTC5664_01079</name>
</gene>
<dbReference type="AlphaFoldDB" id="A0A380DRB5"/>
<sequence length="54" mass="5719">MVQINITVNVAFVEKVNSDGSIVISESNVKGLGIISHRTINASAAEELSYITGK</sequence>